<reference evidence="1" key="1">
    <citation type="submission" date="2016-03" db="EMBL/GenBank/DDBJ databases">
        <title>Mechanisms controlling the formation of the plant cell surface in tip-growing cells are functionally conserved among land plants.</title>
        <authorList>
            <person name="Honkanen S."/>
            <person name="Jones V.A."/>
            <person name="Morieri G."/>
            <person name="Champion C."/>
            <person name="Hetherington A.J."/>
            <person name="Kelly S."/>
            <person name="Saint-Marcoux D."/>
            <person name="Proust H."/>
            <person name="Prescott H."/>
            <person name="Dolan L."/>
        </authorList>
    </citation>
    <scope>NUCLEOTIDE SEQUENCE [LARGE SCALE GENOMIC DNA]</scope>
    <source>
        <tissue evidence="1">Whole gametophyte</tissue>
    </source>
</reference>
<dbReference type="EMBL" id="LVLJ01000464">
    <property type="protein sequence ID" value="OAE34014.1"/>
    <property type="molecule type" value="Genomic_DNA"/>
</dbReference>
<evidence type="ECO:0000313" key="2">
    <source>
        <dbReference type="Proteomes" id="UP000077202"/>
    </source>
</evidence>
<keyword evidence="2" id="KW-1185">Reference proteome</keyword>
<proteinExistence type="predicted"/>
<name>A0A176WMC1_MARPO</name>
<sequence length="177" mass="18582">MNNLEDSAFNQLQKFGVYVASCENVHGNIKDRKDVSVIRSKDLNSIQLVVTELFGGPVEDCGGFTRSGLRYRLALPISSVVAEEQGVANTGSSVVILSSVPNSLIWDMDGMYGAIKGPRRYYGGVSTSGSASDSIIEGTSGADGVVTSRGSVSIANGNMSGDASGIPLLSPNPEFLW</sequence>
<protein>
    <submittedName>
        <fullName evidence="1">Uncharacterized protein</fullName>
    </submittedName>
</protein>
<dbReference type="Proteomes" id="UP000077202">
    <property type="component" value="Unassembled WGS sequence"/>
</dbReference>
<evidence type="ECO:0000313" key="1">
    <source>
        <dbReference type="EMBL" id="OAE34014.1"/>
    </source>
</evidence>
<gene>
    <name evidence="1" type="ORF">AXG93_3891s1270</name>
</gene>
<organism evidence="1 2">
    <name type="scientific">Marchantia polymorpha subsp. ruderalis</name>
    <dbReference type="NCBI Taxonomy" id="1480154"/>
    <lineage>
        <taxon>Eukaryota</taxon>
        <taxon>Viridiplantae</taxon>
        <taxon>Streptophyta</taxon>
        <taxon>Embryophyta</taxon>
        <taxon>Marchantiophyta</taxon>
        <taxon>Marchantiopsida</taxon>
        <taxon>Marchantiidae</taxon>
        <taxon>Marchantiales</taxon>
        <taxon>Marchantiaceae</taxon>
        <taxon>Marchantia</taxon>
    </lineage>
</organism>
<comment type="caution">
    <text evidence="1">The sequence shown here is derived from an EMBL/GenBank/DDBJ whole genome shotgun (WGS) entry which is preliminary data.</text>
</comment>
<accession>A0A176WMC1</accession>
<dbReference type="AlphaFoldDB" id="A0A176WMC1"/>